<feature type="compositionally biased region" description="Polar residues" evidence="1">
    <location>
        <begin position="40"/>
        <end position="52"/>
    </location>
</feature>
<dbReference type="AlphaFoldDB" id="A0ABD0S9S2"/>
<feature type="compositionally biased region" description="Low complexity" evidence="1">
    <location>
        <begin position="763"/>
        <end position="780"/>
    </location>
</feature>
<accession>A0ABD0S9S2</accession>
<feature type="region of interest" description="Disordered" evidence="1">
    <location>
        <begin position="744"/>
        <end position="868"/>
    </location>
</feature>
<feature type="compositionally biased region" description="Basic and acidic residues" evidence="1">
    <location>
        <begin position="810"/>
        <end position="838"/>
    </location>
</feature>
<reference evidence="2 3" key="1">
    <citation type="submission" date="2024-06" db="EMBL/GenBank/DDBJ databases">
        <title>A chromosome-level genome assembly of beet webworm, Loxostege sticticalis.</title>
        <authorList>
            <person name="Zhang Y."/>
        </authorList>
    </citation>
    <scope>NUCLEOTIDE SEQUENCE [LARGE SCALE GENOMIC DNA]</scope>
    <source>
        <strain evidence="2">AQ028</strain>
        <tissue evidence="2">Male pupae</tissue>
    </source>
</reference>
<feature type="compositionally biased region" description="Polar residues" evidence="1">
    <location>
        <begin position="141"/>
        <end position="161"/>
    </location>
</feature>
<evidence type="ECO:0000313" key="3">
    <source>
        <dbReference type="Proteomes" id="UP001549921"/>
    </source>
</evidence>
<dbReference type="Proteomes" id="UP001549921">
    <property type="component" value="Unassembled WGS sequence"/>
</dbReference>
<feature type="region of interest" description="Disordered" evidence="1">
    <location>
        <begin position="602"/>
        <end position="621"/>
    </location>
</feature>
<feature type="compositionally biased region" description="Polar residues" evidence="1">
    <location>
        <begin position="75"/>
        <end position="84"/>
    </location>
</feature>
<dbReference type="EMBL" id="JBEDNZ010000026">
    <property type="protein sequence ID" value="KAL0810456.1"/>
    <property type="molecule type" value="Genomic_DNA"/>
</dbReference>
<feature type="compositionally biased region" description="Basic and acidic residues" evidence="1">
    <location>
        <begin position="423"/>
        <end position="447"/>
    </location>
</feature>
<evidence type="ECO:0000256" key="1">
    <source>
        <dbReference type="SAM" id="MobiDB-lite"/>
    </source>
</evidence>
<protein>
    <submittedName>
        <fullName evidence="2">Uncharacterized protein</fullName>
    </submittedName>
</protein>
<feature type="region of interest" description="Disordered" evidence="1">
    <location>
        <begin position="423"/>
        <end position="530"/>
    </location>
</feature>
<organism evidence="2 3">
    <name type="scientific">Loxostege sticticalis</name>
    <name type="common">Beet webworm moth</name>
    <dbReference type="NCBI Taxonomy" id="481309"/>
    <lineage>
        <taxon>Eukaryota</taxon>
        <taxon>Metazoa</taxon>
        <taxon>Ecdysozoa</taxon>
        <taxon>Arthropoda</taxon>
        <taxon>Hexapoda</taxon>
        <taxon>Insecta</taxon>
        <taxon>Pterygota</taxon>
        <taxon>Neoptera</taxon>
        <taxon>Endopterygota</taxon>
        <taxon>Lepidoptera</taxon>
        <taxon>Glossata</taxon>
        <taxon>Ditrysia</taxon>
        <taxon>Pyraloidea</taxon>
        <taxon>Crambidae</taxon>
        <taxon>Pyraustinae</taxon>
        <taxon>Loxostege</taxon>
    </lineage>
</organism>
<feature type="compositionally biased region" description="Basic and acidic residues" evidence="1">
    <location>
        <begin position="474"/>
        <end position="491"/>
    </location>
</feature>
<evidence type="ECO:0000313" key="2">
    <source>
        <dbReference type="EMBL" id="KAL0810456.1"/>
    </source>
</evidence>
<feature type="compositionally biased region" description="Acidic residues" evidence="1">
    <location>
        <begin position="746"/>
        <end position="755"/>
    </location>
</feature>
<sequence length="868" mass="96384">MRRNNASRGRHGGPLMTEHIQLQDLDLELELLKRKREMIEQQQQMLSSNQPFNRPRPFDTYGNTQPRPLFPEQHQPFNNSSSFSRFYDEPQQPQSYGGGGGGLLGKRHHDTPVWQAQAAPKRFSGPQGGPKKKFGAGPSPKSHNQNSRQQNPNSGSFSQFNKPAPRQQWDNKPKPFGAPKSTFPSQRFNSAPKGSKPQQRDFKPNKVTKSKPPQQGNKLASYPTPERKKFVQQTAKTSKSSKDEDDFTGDQYILRADTVPSQQMAGRLELALGNILKEIKTKYGNAEPHIVSFQSQFLNRKMKQAIRERLRGVMLGKPVGKVGAIVEHYRKVFPADTDSEILDVALAEQQNLNKKQLAIKLESADSAYKYLKVNMNKLIGVTLDDMFEKVQKIYEDIGDGKAKEICENIITEAIDFAKDVETEEANKNDSVKEVNGEGDDSEVKEGVTEEENGAAEASADKSSENIEEQPSEVSEDKPSGDDVAIEDKPSNDEPTGEAVATGDNKPAVNETPVDEKPSEEIKPSENDVKPMKFQKPEWKKIDELIVTLIKRRLPYILPKFKPQLMKVLNAVGSYRVTKTAILDKTQNRLDLDNRIEQAEKSLNSTVDLSQNDTTAASTPKHNQSGRFSYMIKILGRPVLPKRKIMQSFLDEYKPTSVKKHRNMHLLFVAFDNKEAFDKIVAVKETSLGNCTISIKASEKSAAKPNESLNNTQNADALNDSTDKIIGADLDDQINDLLSSIRKEEESTLVEGDDVEMVPTSDQPEAASEAVPSEEGSEVAANGTDTVNGNDEANGTEEKVNENGGTGNEGSEEKPEDKVENDEAKDKVEALKADAKETGRVTPTRTSTRLANVTPSSVRTRRASRLAQN</sequence>
<feature type="compositionally biased region" description="Polar residues" evidence="1">
    <location>
        <begin position="782"/>
        <end position="792"/>
    </location>
</feature>
<feature type="compositionally biased region" description="Polar residues" evidence="1">
    <location>
        <begin position="840"/>
        <end position="857"/>
    </location>
</feature>
<gene>
    <name evidence="2" type="ORF">ABMA28_010593</name>
</gene>
<name>A0ABD0S9S2_LOXSC</name>
<feature type="compositionally biased region" description="Basic residues" evidence="1">
    <location>
        <begin position="858"/>
        <end position="868"/>
    </location>
</feature>
<proteinExistence type="predicted"/>
<feature type="region of interest" description="Disordered" evidence="1">
    <location>
        <begin position="40"/>
        <end position="246"/>
    </location>
</feature>
<comment type="caution">
    <text evidence="2">The sequence shown here is derived from an EMBL/GenBank/DDBJ whole genome shotgun (WGS) entry which is preliminary data.</text>
</comment>
<feature type="compositionally biased region" description="Basic and acidic residues" evidence="1">
    <location>
        <begin position="513"/>
        <end position="530"/>
    </location>
</feature>